<dbReference type="EMBL" id="JAPMOU010000001">
    <property type="protein sequence ID" value="MDE1460338.1"/>
    <property type="molecule type" value="Genomic_DNA"/>
</dbReference>
<dbReference type="InterPro" id="IPR050559">
    <property type="entry name" value="P-Pant_transferase_sf"/>
</dbReference>
<dbReference type="InterPro" id="IPR008278">
    <property type="entry name" value="4-PPantetheinyl_Trfase_dom"/>
</dbReference>
<evidence type="ECO:0000259" key="3">
    <source>
        <dbReference type="Pfam" id="PF01648"/>
    </source>
</evidence>
<sequence>MNKAANTVDRSRVDIWICQSVQTAHVVPGEWLNNEESARLTRYRSVVKQQQFLAARVFLKKTLSYYVPLKPNQWQFAVGKYGKPVIDWCASGLPEDPQLSFNLSHSSDCLALLVSLQNPVGIDIESLNRPRPWPKLAKRVCTDQEQRDLAQLPEALQFSHFIKLWAHKEAVLKAMGVGINSQWPMSSLGFGLTNTEELCFIPPANFPHEHIDLYSLFLHDTWCACAILDCADPVWHIKRDCD</sequence>
<dbReference type="Pfam" id="PF22624">
    <property type="entry name" value="AASDHPPT_N"/>
    <property type="match status" value="1"/>
</dbReference>
<dbReference type="Gene3D" id="3.90.470.20">
    <property type="entry name" value="4'-phosphopantetheinyl transferase domain"/>
    <property type="match status" value="1"/>
</dbReference>
<dbReference type="GO" id="GO:0016740">
    <property type="term" value="F:transferase activity"/>
    <property type="evidence" value="ECO:0007669"/>
    <property type="project" value="UniProtKB-KW"/>
</dbReference>
<dbReference type="Proteomes" id="UP001528823">
    <property type="component" value="Unassembled WGS sequence"/>
</dbReference>
<keyword evidence="6" id="KW-1185">Reference proteome</keyword>
<protein>
    <submittedName>
        <fullName evidence="5">4'-phosphopantetheinyl transferase superfamily protein</fullName>
    </submittedName>
</protein>
<accession>A0ABT5U1T3</accession>
<evidence type="ECO:0000313" key="5">
    <source>
        <dbReference type="EMBL" id="MDE1460338.1"/>
    </source>
</evidence>
<evidence type="ECO:0000256" key="2">
    <source>
        <dbReference type="ARBA" id="ARBA00022679"/>
    </source>
</evidence>
<dbReference type="InterPro" id="IPR055066">
    <property type="entry name" value="AASDHPPT_N"/>
</dbReference>
<dbReference type="RefSeq" id="WP_274686713.1">
    <property type="nucleotide sequence ID" value="NZ_JAPMOU010000001.1"/>
</dbReference>
<feature type="domain" description="4'-phosphopantetheinyl transferase N-terminal" evidence="4">
    <location>
        <begin position="30"/>
        <end position="112"/>
    </location>
</feature>
<evidence type="ECO:0000259" key="4">
    <source>
        <dbReference type="Pfam" id="PF22624"/>
    </source>
</evidence>
<comment type="similarity">
    <text evidence="1">Belongs to the P-Pant transferase superfamily. Gsp/Sfp/HetI/AcpT family.</text>
</comment>
<reference evidence="5 6" key="1">
    <citation type="submission" date="2022-11" db="EMBL/GenBank/DDBJ databases">
        <title>Spartinivicinus poritis sp. nov., isolated from scleractinian coral Porites lutea.</title>
        <authorList>
            <person name="Zhang G."/>
            <person name="Cai L."/>
            <person name="Wei Q."/>
        </authorList>
    </citation>
    <scope>NUCLEOTIDE SEQUENCE [LARGE SCALE GENOMIC DNA]</scope>
    <source>
        <strain evidence="5 6">A2-2</strain>
    </source>
</reference>
<dbReference type="SUPFAM" id="SSF56214">
    <property type="entry name" value="4'-phosphopantetheinyl transferase"/>
    <property type="match status" value="2"/>
</dbReference>
<gene>
    <name evidence="5" type="ORF">ORQ98_00025</name>
</gene>
<name>A0ABT5U1T3_9GAMM</name>
<organism evidence="5 6">
    <name type="scientific">Spartinivicinus poritis</name>
    <dbReference type="NCBI Taxonomy" id="2994640"/>
    <lineage>
        <taxon>Bacteria</taxon>
        <taxon>Pseudomonadati</taxon>
        <taxon>Pseudomonadota</taxon>
        <taxon>Gammaproteobacteria</taxon>
        <taxon>Oceanospirillales</taxon>
        <taxon>Zooshikellaceae</taxon>
        <taxon>Spartinivicinus</taxon>
    </lineage>
</organism>
<evidence type="ECO:0000256" key="1">
    <source>
        <dbReference type="ARBA" id="ARBA00010990"/>
    </source>
</evidence>
<dbReference type="Pfam" id="PF01648">
    <property type="entry name" value="ACPS"/>
    <property type="match status" value="1"/>
</dbReference>
<dbReference type="PANTHER" id="PTHR12215">
    <property type="entry name" value="PHOSPHOPANTETHEINE TRANSFERASE"/>
    <property type="match status" value="1"/>
</dbReference>
<proteinExistence type="inferred from homology"/>
<dbReference type="PANTHER" id="PTHR12215:SF10">
    <property type="entry name" value="L-AMINOADIPATE-SEMIALDEHYDE DEHYDROGENASE-PHOSPHOPANTETHEINYL TRANSFERASE"/>
    <property type="match status" value="1"/>
</dbReference>
<evidence type="ECO:0000313" key="6">
    <source>
        <dbReference type="Proteomes" id="UP001528823"/>
    </source>
</evidence>
<dbReference type="InterPro" id="IPR037143">
    <property type="entry name" value="4-PPantetheinyl_Trfase_dom_sf"/>
</dbReference>
<feature type="domain" description="4'-phosphopantetheinyl transferase" evidence="3">
    <location>
        <begin position="119"/>
        <end position="184"/>
    </location>
</feature>
<keyword evidence="2 5" id="KW-0808">Transferase</keyword>
<comment type="caution">
    <text evidence="5">The sequence shown here is derived from an EMBL/GenBank/DDBJ whole genome shotgun (WGS) entry which is preliminary data.</text>
</comment>